<protein>
    <submittedName>
        <fullName evidence="1">Putative modified peptide</fullName>
    </submittedName>
</protein>
<organism evidence="1 2">
    <name type="scientific">Stenotrophomonas rhizophila</name>
    <dbReference type="NCBI Taxonomy" id="216778"/>
    <lineage>
        <taxon>Bacteria</taxon>
        <taxon>Pseudomonadati</taxon>
        <taxon>Pseudomonadota</taxon>
        <taxon>Gammaproteobacteria</taxon>
        <taxon>Lysobacterales</taxon>
        <taxon>Lysobacteraceae</taxon>
        <taxon>Stenotrophomonas</taxon>
    </lineage>
</organism>
<dbReference type="OrthoDB" id="6054513at2"/>
<evidence type="ECO:0000313" key="2">
    <source>
        <dbReference type="Proteomes" id="UP000449004"/>
    </source>
</evidence>
<sequence>MIIGRLKRFTRRPLSIAAVTSHPGLRVRLLLPSAISETSHMTSTSPPLSSNDAVQLLDLLSSDDAFRTLFQADPAAALATISAEAGAASCDCESGGPLASKEEFQAARTRLLAHLTATSSFSFPHCFVSGDIDSQLQRKPQP</sequence>
<dbReference type="Proteomes" id="UP000449004">
    <property type="component" value="Unassembled WGS sequence"/>
</dbReference>
<dbReference type="NCBIfam" id="TIGR04509">
    <property type="entry name" value="mod_pep_NH_fam"/>
    <property type="match status" value="1"/>
</dbReference>
<gene>
    <name evidence="1" type="ORF">F9K92_17680</name>
</gene>
<dbReference type="AlphaFoldDB" id="A0A7V7YD34"/>
<accession>A0A7V7YD34</accession>
<name>A0A7V7YD34_9GAMM</name>
<comment type="caution">
    <text evidence="1">The sequence shown here is derived from an EMBL/GenBank/DDBJ whole genome shotgun (WGS) entry which is preliminary data.</text>
</comment>
<reference evidence="1 2" key="1">
    <citation type="submission" date="2019-10" db="EMBL/GenBank/DDBJ databases">
        <title>Halotolerant bacteria associated to Saharan-endemic halophytes Stipa tenacissima L. and Atriplex halimus L mitigate salt stress and promote growth of tomato plants.</title>
        <authorList>
            <person name="Dif G."/>
        </authorList>
    </citation>
    <scope>NUCLEOTIDE SEQUENCE [LARGE SCALE GENOMIC DNA]</scope>
    <source>
        <strain evidence="1 2">IS26</strain>
    </source>
</reference>
<dbReference type="InterPro" id="IPR030976">
    <property type="entry name" value="Mod_pep_NH_fam"/>
</dbReference>
<evidence type="ECO:0000313" key="1">
    <source>
        <dbReference type="EMBL" id="KAB7628061.1"/>
    </source>
</evidence>
<proteinExistence type="predicted"/>
<dbReference type="EMBL" id="WELC01000033">
    <property type="protein sequence ID" value="KAB7628061.1"/>
    <property type="molecule type" value="Genomic_DNA"/>
</dbReference>